<feature type="transmembrane region" description="Helical" evidence="1">
    <location>
        <begin position="12"/>
        <end position="33"/>
    </location>
</feature>
<keyword evidence="1" id="KW-1133">Transmembrane helix</keyword>
<dbReference type="Proteomes" id="UP000536262">
    <property type="component" value="Unassembled WGS sequence"/>
</dbReference>
<keyword evidence="1" id="KW-0472">Membrane</keyword>
<gene>
    <name evidence="2" type="ORF">GGR00_004090</name>
</gene>
<evidence type="ECO:0000256" key="1">
    <source>
        <dbReference type="SAM" id="Phobius"/>
    </source>
</evidence>
<name>A0A7X0FAQ5_9HYPH</name>
<comment type="caution">
    <text evidence="2">The sequence shown here is derived from an EMBL/GenBank/DDBJ whole genome shotgun (WGS) entry which is preliminary data.</text>
</comment>
<sequence length="34" mass="3631">MRERPKGIGADFTEFLIVIVIVAFGIALVATVLA</sequence>
<accession>A0A7X0FAQ5</accession>
<keyword evidence="1" id="KW-0812">Transmembrane</keyword>
<dbReference type="EMBL" id="JACHOU010000012">
    <property type="protein sequence ID" value="MBB6356282.1"/>
    <property type="molecule type" value="Genomic_DNA"/>
</dbReference>
<evidence type="ECO:0000313" key="3">
    <source>
        <dbReference type="Proteomes" id="UP000536262"/>
    </source>
</evidence>
<evidence type="ECO:0000313" key="2">
    <source>
        <dbReference type="EMBL" id="MBB6356282.1"/>
    </source>
</evidence>
<organism evidence="2 3">
    <name type="scientific">Aminobacter aganoensis</name>
    <dbReference type="NCBI Taxonomy" id="83264"/>
    <lineage>
        <taxon>Bacteria</taxon>
        <taxon>Pseudomonadati</taxon>
        <taxon>Pseudomonadota</taxon>
        <taxon>Alphaproteobacteria</taxon>
        <taxon>Hyphomicrobiales</taxon>
        <taxon>Phyllobacteriaceae</taxon>
        <taxon>Aminobacter</taxon>
    </lineage>
</organism>
<dbReference type="AlphaFoldDB" id="A0A7X0FAQ5"/>
<protein>
    <submittedName>
        <fullName evidence="2">Uncharacterized protein</fullName>
    </submittedName>
</protein>
<proteinExistence type="predicted"/>
<reference evidence="2 3" key="1">
    <citation type="submission" date="2020-08" db="EMBL/GenBank/DDBJ databases">
        <title>Genomic Encyclopedia of Type Strains, Phase IV (KMG-IV): sequencing the most valuable type-strain genomes for metagenomic binning, comparative biology and taxonomic classification.</title>
        <authorList>
            <person name="Goeker M."/>
        </authorList>
    </citation>
    <scope>NUCLEOTIDE SEQUENCE [LARGE SCALE GENOMIC DNA]</scope>
    <source>
        <strain evidence="2 3">DSM 7051</strain>
    </source>
</reference>
<keyword evidence="3" id="KW-1185">Reference proteome</keyword>